<gene>
    <name evidence="1" type="ordered locus">AM1_5853</name>
</gene>
<evidence type="ECO:0000313" key="2">
    <source>
        <dbReference type="Proteomes" id="UP000000268"/>
    </source>
</evidence>
<evidence type="ECO:0000313" key="1">
    <source>
        <dbReference type="EMBL" id="ABW30794.1"/>
    </source>
</evidence>
<dbReference type="STRING" id="329726.AM1_5853"/>
<dbReference type="EMBL" id="CP000828">
    <property type="protein sequence ID" value="ABW30794.1"/>
    <property type="molecule type" value="Genomic_DNA"/>
</dbReference>
<protein>
    <submittedName>
        <fullName evidence="1">Uncharacterized protein</fullName>
    </submittedName>
</protein>
<dbReference type="Proteomes" id="UP000000268">
    <property type="component" value="Chromosome"/>
</dbReference>
<dbReference type="AlphaFoldDB" id="B0C0K1"/>
<proteinExistence type="predicted"/>
<reference evidence="1 2" key="1">
    <citation type="journal article" date="2008" name="Proc. Natl. Acad. Sci. U.S.A.">
        <title>Niche adaptation and genome expansion in the chlorophyll d-producing cyanobacterium Acaryochloris marina.</title>
        <authorList>
            <person name="Swingley W.D."/>
            <person name="Chen M."/>
            <person name="Cheung P.C."/>
            <person name="Conrad A.L."/>
            <person name="Dejesa L.C."/>
            <person name="Hao J."/>
            <person name="Honchak B.M."/>
            <person name="Karbach L.E."/>
            <person name="Kurdoglu A."/>
            <person name="Lahiri S."/>
            <person name="Mastrian S.D."/>
            <person name="Miyashita H."/>
            <person name="Page L."/>
            <person name="Ramakrishna P."/>
            <person name="Satoh S."/>
            <person name="Sattley W.M."/>
            <person name="Shimada Y."/>
            <person name="Taylor H.L."/>
            <person name="Tomo T."/>
            <person name="Tsuchiya T."/>
            <person name="Wang Z.T."/>
            <person name="Raymond J."/>
            <person name="Mimuro M."/>
            <person name="Blankenship R.E."/>
            <person name="Touchman J.W."/>
        </authorList>
    </citation>
    <scope>NUCLEOTIDE SEQUENCE [LARGE SCALE GENOMIC DNA]</scope>
    <source>
        <strain evidence="2">MBIC 11017</strain>
    </source>
</reference>
<accession>B0C0K1</accession>
<organism evidence="1 2">
    <name type="scientific">Acaryochloris marina (strain MBIC 11017)</name>
    <dbReference type="NCBI Taxonomy" id="329726"/>
    <lineage>
        <taxon>Bacteria</taxon>
        <taxon>Bacillati</taxon>
        <taxon>Cyanobacteriota</taxon>
        <taxon>Cyanophyceae</taxon>
        <taxon>Acaryochloridales</taxon>
        <taxon>Acaryochloridaceae</taxon>
        <taxon>Acaryochloris</taxon>
    </lineage>
</organism>
<dbReference type="KEGG" id="amr:AM1_5853"/>
<dbReference type="HOGENOM" id="CLU_2857331_0_0_3"/>
<dbReference type="eggNOG" id="COG4966">
    <property type="taxonomic scope" value="Bacteria"/>
</dbReference>
<name>B0C0K1_ACAM1</name>
<sequence length="64" mass="7053">MYDVRPSTRDWLAPNSVYRFGRVPRSDGSIDPCSNPVASDTLVDAIAEQIDNCSHLHCSRSTDG</sequence>
<keyword evidence="2" id="KW-1185">Reference proteome</keyword>